<comment type="catalytic activity">
    <reaction evidence="1 6">
        <text>D-tagatofuranose 1,6-bisphosphate = D-glyceraldehyde 3-phosphate + dihydroxyacetone phosphate</text>
        <dbReference type="Rhea" id="RHEA:22948"/>
        <dbReference type="ChEBI" id="CHEBI:57642"/>
        <dbReference type="ChEBI" id="CHEBI:58694"/>
        <dbReference type="ChEBI" id="CHEBI:59776"/>
        <dbReference type="EC" id="4.1.2.40"/>
    </reaction>
</comment>
<evidence type="ECO:0000256" key="6">
    <source>
        <dbReference type="HAMAP-Rule" id="MF_00734"/>
    </source>
</evidence>
<dbReference type="Pfam" id="PF01791">
    <property type="entry name" value="DeoC"/>
    <property type="match status" value="1"/>
</dbReference>
<sequence length="324" mass="36248">MLKGKIDYLKKTTNEDGVVAALAIDQRGSLKKMLAADGRDDANAIVEFKELASEELTKYTSAILLDPEYGIPGMKVRDSSCGLLTSYEKTGYDATEKGRLPDLLPTYSVKRLKELGADAIKILLYYDVDEPADINDIKHAFIERIGSECVAEEIPFFCEFIAYDDTIPDAKSYEFAKVKPHKVIETVKEFSKSRYGIDVLKLEVPVNMDYVEGFNHGNEIAYSREEALNYFKQQSDATKLPYIFLSAGVSTKLFLETLKFAHEAGAQFNGVLCGRATWREGVEPFAKNGEEAGREWLQTVGRKNVETLNKVLKDTAVSLFDKLS</sequence>
<dbReference type="SMART" id="SM01133">
    <property type="entry name" value="DeoC"/>
    <property type="match status" value="1"/>
</dbReference>
<dbReference type="STRING" id="1121105.GCA_000421665_01732"/>
<dbReference type="Proteomes" id="UP000262195">
    <property type="component" value="Unassembled WGS sequence"/>
</dbReference>
<comment type="similarity">
    <text evidence="3 6">Belongs to the aldolase LacD family.</text>
</comment>
<keyword evidence="5 6" id="KW-0456">Lyase</keyword>
<evidence type="ECO:0000256" key="5">
    <source>
        <dbReference type="ARBA" id="ARBA00023239"/>
    </source>
</evidence>
<dbReference type="GO" id="GO:1902777">
    <property type="term" value="P:6-sulfoquinovose(1-) catabolic process"/>
    <property type="evidence" value="ECO:0007669"/>
    <property type="project" value="TreeGrafter"/>
</dbReference>
<comment type="caution">
    <text evidence="7">The sequence shown here is derived from an EMBL/GenBank/DDBJ whole genome shotgun (WGS) entry which is preliminary data.</text>
</comment>
<dbReference type="InterPro" id="IPR013785">
    <property type="entry name" value="Aldolase_TIM"/>
</dbReference>
<dbReference type="SUPFAM" id="SSF51569">
    <property type="entry name" value="Aldolase"/>
    <property type="match status" value="1"/>
</dbReference>
<dbReference type="InterPro" id="IPR050552">
    <property type="entry name" value="LacD_aldolase"/>
</dbReference>
<evidence type="ECO:0000313" key="8">
    <source>
        <dbReference type="Proteomes" id="UP000262195"/>
    </source>
</evidence>
<dbReference type="PANTHER" id="PTHR39340:SF1">
    <property type="entry name" value="SULFOFRUCTOSEPHOSPHATE ALDOLASE"/>
    <property type="match status" value="1"/>
</dbReference>
<dbReference type="NCBIfam" id="NF009498">
    <property type="entry name" value="PRK12858.1"/>
    <property type="match status" value="1"/>
</dbReference>
<name>A0A3D4S538_9ENTE</name>
<reference evidence="7 8" key="1">
    <citation type="journal article" date="2018" name="Nat. Biotechnol.">
        <title>A standardized bacterial taxonomy based on genome phylogeny substantially revises the tree of life.</title>
        <authorList>
            <person name="Parks D.H."/>
            <person name="Chuvochina M."/>
            <person name="Waite D.W."/>
            <person name="Rinke C."/>
            <person name="Skarshewski A."/>
            <person name="Chaumeil P.A."/>
            <person name="Hugenholtz P."/>
        </authorList>
    </citation>
    <scope>NUCLEOTIDE SEQUENCE [LARGE SCALE GENOMIC DNA]</scope>
    <source>
        <strain evidence="7">UBA11306</strain>
    </source>
</reference>
<dbReference type="NCBIfam" id="NF009065">
    <property type="entry name" value="PRK12399.1"/>
    <property type="match status" value="1"/>
</dbReference>
<evidence type="ECO:0000256" key="4">
    <source>
        <dbReference type="ARBA" id="ARBA00022736"/>
    </source>
</evidence>
<dbReference type="UniPathway" id="UPA00704">
    <property type="reaction ID" value="UER00716"/>
</dbReference>
<dbReference type="AlphaFoldDB" id="A0A3D4S538"/>
<dbReference type="InterPro" id="IPR002915">
    <property type="entry name" value="DeoC/FbaB/LacD_aldolase"/>
</dbReference>
<protein>
    <recommendedName>
        <fullName evidence="6">Tagatose 1,6-diphosphate aldolase</fullName>
        <ecNumber evidence="6">4.1.2.40</ecNumber>
    </recommendedName>
    <alternativeName>
        <fullName evidence="6">D-tagatose-1,6-bisphosphate aldolase</fullName>
    </alternativeName>
    <alternativeName>
        <fullName evidence="6">Tagatose-bisphosphate aldolase</fullName>
    </alternativeName>
</protein>
<proteinExistence type="inferred from homology"/>
<evidence type="ECO:0000256" key="1">
    <source>
        <dbReference type="ARBA" id="ARBA00000567"/>
    </source>
</evidence>
<dbReference type="InterPro" id="IPR005927">
    <property type="entry name" value="Tag_1.6-dipho_adolase"/>
</dbReference>
<dbReference type="GO" id="GO:2001059">
    <property type="term" value="P:D-tagatose 6-phosphate catabolic process"/>
    <property type="evidence" value="ECO:0007669"/>
    <property type="project" value="UniProtKB-UniRule"/>
</dbReference>
<dbReference type="GO" id="GO:0009024">
    <property type="term" value="F:tagatose-6-phosphate kinase activity"/>
    <property type="evidence" value="ECO:0007669"/>
    <property type="project" value="InterPro"/>
</dbReference>
<dbReference type="NCBIfam" id="TIGR01232">
    <property type="entry name" value="lacD"/>
    <property type="match status" value="1"/>
</dbReference>
<evidence type="ECO:0000256" key="3">
    <source>
        <dbReference type="ARBA" id="ARBA00008679"/>
    </source>
</evidence>
<dbReference type="GO" id="GO:0009025">
    <property type="term" value="F:tagatose-bisphosphate aldolase activity"/>
    <property type="evidence" value="ECO:0007669"/>
    <property type="project" value="UniProtKB-UniRule"/>
</dbReference>
<gene>
    <name evidence="6 7" type="primary">lacD</name>
    <name evidence="7" type="ORF">DIW15_04410</name>
</gene>
<dbReference type="HAMAP" id="MF_00734">
    <property type="entry name" value="LacD"/>
    <property type="match status" value="1"/>
</dbReference>
<dbReference type="EC" id="4.1.2.40" evidence="6"/>
<dbReference type="GO" id="GO:0019512">
    <property type="term" value="P:lactose catabolic process via tagatose-6-phosphate"/>
    <property type="evidence" value="ECO:0007669"/>
    <property type="project" value="UniProtKB-UniRule"/>
</dbReference>
<comment type="pathway">
    <text evidence="2 6">Carbohydrate metabolism; D-tagatose 6-phosphate degradation; D-glyceraldehyde 3-phosphate and glycerone phosphate from D-tagatose 6-phosphate: step 2/2.</text>
</comment>
<organism evidence="7 8">
    <name type="scientific">Bavariicoccus seileri</name>
    <dbReference type="NCBI Taxonomy" id="549685"/>
    <lineage>
        <taxon>Bacteria</taxon>
        <taxon>Bacillati</taxon>
        <taxon>Bacillota</taxon>
        <taxon>Bacilli</taxon>
        <taxon>Lactobacillales</taxon>
        <taxon>Enterococcaceae</taxon>
        <taxon>Bavariicoccus</taxon>
    </lineage>
</organism>
<dbReference type="GO" id="GO:0061595">
    <property type="term" value="F:6-deoxy-6-sulfofructose-1-phosphate aldolase activity"/>
    <property type="evidence" value="ECO:0007669"/>
    <property type="project" value="TreeGrafter"/>
</dbReference>
<keyword evidence="4 6" id="KW-0423">Lactose metabolism</keyword>
<evidence type="ECO:0000256" key="2">
    <source>
        <dbReference type="ARBA" id="ARBA00005191"/>
    </source>
</evidence>
<dbReference type="Gene3D" id="3.20.20.70">
    <property type="entry name" value="Aldolase class I"/>
    <property type="match status" value="1"/>
</dbReference>
<accession>A0A3D4S538</accession>
<dbReference type="PANTHER" id="PTHR39340">
    <property type="entry name" value="SULFOFRUCTOSEPHOSPHATE ALDOLASE"/>
    <property type="match status" value="1"/>
</dbReference>
<evidence type="ECO:0000313" key="7">
    <source>
        <dbReference type="EMBL" id="HCS93934.1"/>
    </source>
</evidence>
<dbReference type="EMBL" id="DQHO01000028">
    <property type="protein sequence ID" value="HCS93934.1"/>
    <property type="molecule type" value="Genomic_DNA"/>
</dbReference>